<feature type="transmembrane region" description="Helical" evidence="2">
    <location>
        <begin position="103"/>
        <end position="123"/>
    </location>
</feature>
<dbReference type="RefSeq" id="WP_280318314.1">
    <property type="nucleotide sequence ID" value="NZ_CP118605.1"/>
</dbReference>
<keyword evidence="2" id="KW-1133">Transmembrane helix</keyword>
<protein>
    <submittedName>
        <fullName evidence="3">DUF805 domain-containing protein</fullName>
    </submittedName>
</protein>
<reference evidence="3 4" key="1">
    <citation type="submission" date="2023-02" db="EMBL/GenBank/DDBJ databases">
        <title>Description and genomic characterization of Microbulbifer bruguierae sp. nov., isolated from the sediment of mangrove plant Bruguiera sexangula.</title>
        <authorList>
            <person name="Long M."/>
        </authorList>
    </citation>
    <scope>NUCLEOTIDE SEQUENCE [LARGE SCALE GENOMIC DNA]</scope>
    <source>
        <strain evidence="3 4">H12</strain>
    </source>
</reference>
<dbReference type="PANTHER" id="PTHR34980">
    <property type="entry name" value="INNER MEMBRANE PROTEIN-RELATED-RELATED"/>
    <property type="match status" value="1"/>
</dbReference>
<keyword evidence="2" id="KW-0812">Transmembrane</keyword>
<evidence type="ECO:0000313" key="3">
    <source>
        <dbReference type="EMBL" id="WGL15469.1"/>
    </source>
</evidence>
<evidence type="ECO:0000313" key="4">
    <source>
        <dbReference type="Proteomes" id="UP001236500"/>
    </source>
</evidence>
<feature type="transmembrane region" description="Helical" evidence="2">
    <location>
        <begin position="41"/>
        <end position="64"/>
    </location>
</feature>
<organism evidence="3 4">
    <name type="scientific">Microbulbifer bruguierae</name>
    <dbReference type="NCBI Taxonomy" id="3029061"/>
    <lineage>
        <taxon>Bacteria</taxon>
        <taxon>Pseudomonadati</taxon>
        <taxon>Pseudomonadota</taxon>
        <taxon>Gammaproteobacteria</taxon>
        <taxon>Cellvibrionales</taxon>
        <taxon>Microbulbiferaceae</taxon>
        <taxon>Microbulbifer</taxon>
    </lineage>
</organism>
<dbReference type="InterPro" id="IPR008523">
    <property type="entry name" value="DUF805"/>
</dbReference>
<proteinExistence type="predicted"/>
<keyword evidence="4" id="KW-1185">Reference proteome</keyword>
<dbReference type="PANTHER" id="PTHR34980:SF3">
    <property type="entry name" value="BLR8105 PROTEIN"/>
    <property type="match status" value="1"/>
</dbReference>
<evidence type="ECO:0000256" key="2">
    <source>
        <dbReference type="SAM" id="Phobius"/>
    </source>
</evidence>
<evidence type="ECO:0000256" key="1">
    <source>
        <dbReference type="SAM" id="MobiDB-lite"/>
    </source>
</evidence>
<dbReference type="Pfam" id="PF05656">
    <property type="entry name" value="DUF805"/>
    <property type="match status" value="1"/>
</dbReference>
<name>A0ABY8NAM7_9GAMM</name>
<accession>A0ABY8NAM7</accession>
<keyword evidence="2" id="KW-0472">Membrane</keyword>
<feature type="region of interest" description="Disordered" evidence="1">
    <location>
        <begin position="1"/>
        <end position="20"/>
    </location>
</feature>
<feature type="transmembrane region" description="Helical" evidence="2">
    <location>
        <begin position="143"/>
        <end position="166"/>
    </location>
</feature>
<dbReference type="EMBL" id="CP118605">
    <property type="protein sequence ID" value="WGL15469.1"/>
    <property type="molecule type" value="Genomic_DNA"/>
</dbReference>
<dbReference type="Proteomes" id="UP001236500">
    <property type="component" value="Chromosome"/>
</dbReference>
<gene>
    <name evidence="3" type="ORF">PVT68_11885</name>
</gene>
<feature type="transmembrane region" description="Helical" evidence="2">
    <location>
        <begin position="70"/>
        <end position="91"/>
    </location>
</feature>
<sequence>MSTVANPYASPQTSDLDTGLDHQQVSPKFFAFDGRLGRMRFVTYGFLGAFLLMAIGGIAAAILVPINLTLGLIVNGITVVFSVVFGLSVYIRRLHDLGRSGWWSLLMFVPLLNFILIIYLLFFPGTDGINSFGPRVTRNSTGVIVAFVLSIVLGIAYIGTIFAVAIPAYQEYVERAQQAG</sequence>